<proteinExistence type="predicted"/>
<dbReference type="GO" id="GO:0005657">
    <property type="term" value="C:replication fork"/>
    <property type="evidence" value="ECO:0007669"/>
    <property type="project" value="TreeGrafter"/>
</dbReference>
<dbReference type="InterPro" id="IPR027417">
    <property type="entry name" value="P-loop_NTPase"/>
</dbReference>
<dbReference type="GO" id="GO:0033065">
    <property type="term" value="C:Rad51C-XRCC3 complex"/>
    <property type="evidence" value="ECO:0007669"/>
    <property type="project" value="TreeGrafter"/>
</dbReference>
<gene>
    <name evidence="1" type="primary">ORF45353</name>
</gene>
<dbReference type="PANTHER" id="PTHR46487:SF1">
    <property type="entry name" value="DNA REPAIR PROTEIN XRCC3"/>
    <property type="match status" value="1"/>
</dbReference>
<dbReference type="PANTHER" id="PTHR46487">
    <property type="entry name" value="DNA REPAIR PROTEIN XRCC3"/>
    <property type="match status" value="1"/>
</dbReference>
<feature type="non-terminal residue" evidence="1">
    <location>
        <position position="1"/>
    </location>
</feature>
<organism evidence="1">
    <name type="scientific">Arion vulgaris</name>
    <dbReference type="NCBI Taxonomy" id="1028688"/>
    <lineage>
        <taxon>Eukaryota</taxon>
        <taxon>Metazoa</taxon>
        <taxon>Spiralia</taxon>
        <taxon>Lophotrochozoa</taxon>
        <taxon>Mollusca</taxon>
        <taxon>Gastropoda</taxon>
        <taxon>Heterobranchia</taxon>
        <taxon>Euthyneura</taxon>
        <taxon>Panpulmonata</taxon>
        <taxon>Eupulmonata</taxon>
        <taxon>Stylommatophora</taxon>
        <taxon>Helicina</taxon>
        <taxon>Arionoidea</taxon>
        <taxon>Arionidae</taxon>
        <taxon>Arion</taxon>
    </lineage>
</organism>
<sequence>PVVCVNQVSANMTDQRLHGCDTVPALGLTWSNQITCRITLSRLTTLSLAVEKHREEWKMTALTEPTYRKLRVIFAPHIPQTELVVYIDQCGVHGLP</sequence>
<accession>A0A0B6Z1R0</accession>
<dbReference type="GO" id="GO:0000400">
    <property type="term" value="F:four-way junction DNA binding"/>
    <property type="evidence" value="ECO:0007669"/>
    <property type="project" value="TreeGrafter"/>
</dbReference>
<protein>
    <submittedName>
        <fullName evidence="1">Uncharacterized protein</fullName>
    </submittedName>
</protein>
<dbReference type="AlphaFoldDB" id="A0A0B6Z1R0"/>
<dbReference type="Gene3D" id="3.40.50.300">
    <property type="entry name" value="P-loop containing nucleotide triphosphate hydrolases"/>
    <property type="match status" value="1"/>
</dbReference>
<dbReference type="GO" id="GO:0045003">
    <property type="term" value="P:double-strand break repair via synthesis-dependent strand annealing"/>
    <property type="evidence" value="ECO:0007669"/>
    <property type="project" value="TreeGrafter"/>
</dbReference>
<dbReference type="EMBL" id="HACG01015639">
    <property type="protein sequence ID" value="CEK62504.1"/>
    <property type="molecule type" value="Transcribed_RNA"/>
</dbReference>
<dbReference type="GO" id="GO:0090656">
    <property type="term" value="P:t-circle formation"/>
    <property type="evidence" value="ECO:0007669"/>
    <property type="project" value="TreeGrafter"/>
</dbReference>
<reference evidence="1" key="1">
    <citation type="submission" date="2014-12" db="EMBL/GenBank/DDBJ databases">
        <title>Insight into the proteome of Arion vulgaris.</title>
        <authorList>
            <person name="Aradska J."/>
            <person name="Bulat T."/>
            <person name="Smidak R."/>
            <person name="Sarate P."/>
            <person name="Gangsoo J."/>
            <person name="Sialana F."/>
            <person name="Bilban M."/>
            <person name="Lubec G."/>
        </authorList>
    </citation>
    <scope>NUCLEOTIDE SEQUENCE</scope>
    <source>
        <tissue evidence="1">Skin</tissue>
    </source>
</reference>
<dbReference type="GO" id="GO:0071140">
    <property type="term" value="P:resolution of mitotic recombination intermediates"/>
    <property type="evidence" value="ECO:0007669"/>
    <property type="project" value="TreeGrafter"/>
</dbReference>
<dbReference type="GO" id="GO:0000722">
    <property type="term" value="P:telomere maintenance via recombination"/>
    <property type="evidence" value="ECO:0007669"/>
    <property type="project" value="TreeGrafter"/>
</dbReference>
<evidence type="ECO:0000313" key="1">
    <source>
        <dbReference type="EMBL" id="CEK62504.1"/>
    </source>
</evidence>
<name>A0A0B6Z1R0_9EUPU</name>